<dbReference type="PROSITE" id="PS50056">
    <property type="entry name" value="TYR_PHOSPHATASE_2"/>
    <property type="match status" value="1"/>
</dbReference>
<dbReference type="InterPro" id="IPR000387">
    <property type="entry name" value="Tyr_Pase_dom"/>
</dbReference>
<name>A0A0N4ZBC6_PARTI</name>
<dbReference type="InterPro" id="IPR029021">
    <property type="entry name" value="Prot-tyrosine_phosphatase-like"/>
</dbReference>
<dbReference type="PANTHER" id="PTHR23339">
    <property type="entry name" value="TYROSINE SPECIFIC PROTEIN PHOSPHATASE AND DUAL SPECIFICITY PROTEIN PHOSPHATASE"/>
    <property type="match status" value="1"/>
</dbReference>
<dbReference type="SUPFAM" id="SSF52799">
    <property type="entry name" value="(Phosphotyrosine protein) phosphatases II"/>
    <property type="match status" value="1"/>
</dbReference>
<dbReference type="PROSITE" id="PS50054">
    <property type="entry name" value="TYR_PHOSPHATASE_DUAL"/>
    <property type="match status" value="1"/>
</dbReference>
<accession>A0A0N4ZBC6</accession>
<dbReference type="InterPro" id="IPR050561">
    <property type="entry name" value="PTP"/>
</dbReference>
<feature type="domain" description="Tyrosine specific protein phosphatases" evidence="3">
    <location>
        <begin position="135"/>
        <end position="203"/>
    </location>
</feature>
<evidence type="ECO:0000259" key="3">
    <source>
        <dbReference type="PROSITE" id="PS50056"/>
    </source>
</evidence>
<dbReference type="InterPro" id="IPR016130">
    <property type="entry name" value="Tyr_Pase_AS"/>
</dbReference>
<reference evidence="5" key="1">
    <citation type="submission" date="2017-02" db="UniProtKB">
        <authorList>
            <consortium name="WormBaseParasite"/>
        </authorList>
    </citation>
    <scope>IDENTIFICATION</scope>
</reference>
<dbReference type="STRING" id="131310.A0A0N4ZBC6"/>
<dbReference type="AlphaFoldDB" id="A0A0N4ZBC6"/>
<dbReference type="PROSITE" id="PS00383">
    <property type="entry name" value="TYR_PHOSPHATASE_1"/>
    <property type="match status" value="1"/>
</dbReference>
<evidence type="ECO:0000313" key="4">
    <source>
        <dbReference type="Proteomes" id="UP000038045"/>
    </source>
</evidence>
<dbReference type="WBParaSite" id="PTRK_0000483900.1">
    <property type="protein sequence ID" value="PTRK_0000483900.1"/>
    <property type="gene ID" value="PTRK_0000483900"/>
</dbReference>
<protein>
    <submittedName>
        <fullName evidence="5">TYR_PHOSPHATASE_2 domain-containing protein</fullName>
    </submittedName>
</protein>
<dbReference type="InterPro" id="IPR003595">
    <property type="entry name" value="Tyr_Pase_cat"/>
</dbReference>
<keyword evidence="1" id="KW-0378">Hydrolase</keyword>
<evidence type="ECO:0000259" key="2">
    <source>
        <dbReference type="PROSITE" id="PS50054"/>
    </source>
</evidence>
<dbReference type="SMART" id="SM00195">
    <property type="entry name" value="DSPc"/>
    <property type="match status" value="1"/>
</dbReference>
<dbReference type="Pfam" id="PF22785">
    <property type="entry name" value="Tc-R-P"/>
    <property type="match status" value="1"/>
</dbReference>
<keyword evidence="4" id="KW-1185">Reference proteome</keyword>
<proteinExistence type="predicted"/>
<dbReference type="Gene3D" id="3.90.190.10">
    <property type="entry name" value="Protein tyrosine phosphatase superfamily"/>
    <property type="match status" value="1"/>
</dbReference>
<dbReference type="InterPro" id="IPR020422">
    <property type="entry name" value="TYR_PHOSPHATASE_DUAL_dom"/>
</dbReference>
<sequence length="461" mass="54059">MNKHSYSFLRTGILKLTPDDMKCKLYCKGSLCKYCTSNQWNEKQMDINGLFSNWVTKNIIAMSRPTEAAIKEYHIIEQFKKKNIKTLINLQSLKEHNDCGPFLHSSGFSYDPEQFMREGIYYYNFPIPDYEMCSIQLIGNIVKVMHFSLNQGNMAIHCHAGLGRTGTVIAAYLIWYNKLRYDEAINLVRKNRPKSIQSEIQIMLLKKFDDVCHKYGILIPNTNKKSLNWLIENQMVMLPTTQCIKYGHILKPVYEICKRILKEIFEDQFFFDKKEEGPLYCNIGKIKVNWAPAFTNHGKATIAYIVNVMESMPIIFKDKETYDIIGKAQKINVITCDKDLDSYDIRELLICLEAYMMLLKTPVFSKDELIEMFTINDKNQLNYINVKQLTWICFIQYLCEVFSVITGEYYESFVSTLTNWLYGDDDDEVRYVIQKYMRNLFAEHLKEQKVVEDSGELNDEN</sequence>
<dbReference type="FunFam" id="3.90.190.10:FF:000157">
    <property type="entry name" value="Protein-tyrosine phosphatase"/>
    <property type="match status" value="1"/>
</dbReference>
<feature type="domain" description="Tyrosine-protein phosphatase" evidence="2">
    <location>
        <begin position="50"/>
        <end position="214"/>
    </location>
</feature>
<organism evidence="4 5">
    <name type="scientific">Parastrongyloides trichosuri</name>
    <name type="common">Possum-specific nematode worm</name>
    <dbReference type="NCBI Taxonomy" id="131310"/>
    <lineage>
        <taxon>Eukaryota</taxon>
        <taxon>Metazoa</taxon>
        <taxon>Ecdysozoa</taxon>
        <taxon>Nematoda</taxon>
        <taxon>Chromadorea</taxon>
        <taxon>Rhabditida</taxon>
        <taxon>Tylenchina</taxon>
        <taxon>Panagrolaimomorpha</taxon>
        <taxon>Strongyloidoidea</taxon>
        <taxon>Strongyloididae</taxon>
        <taxon>Parastrongyloides</taxon>
    </lineage>
</organism>
<evidence type="ECO:0000256" key="1">
    <source>
        <dbReference type="ARBA" id="ARBA00022801"/>
    </source>
</evidence>
<dbReference type="SMART" id="SM00404">
    <property type="entry name" value="PTPc_motif"/>
    <property type="match status" value="1"/>
</dbReference>
<dbReference type="Proteomes" id="UP000038045">
    <property type="component" value="Unplaced"/>
</dbReference>
<dbReference type="GO" id="GO:0016787">
    <property type="term" value="F:hydrolase activity"/>
    <property type="evidence" value="ECO:0007669"/>
    <property type="project" value="UniProtKB-KW"/>
</dbReference>
<evidence type="ECO:0000313" key="5">
    <source>
        <dbReference type="WBParaSite" id="PTRK_0000483900.1"/>
    </source>
</evidence>